<evidence type="ECO:0000313" key="1">
    <source>
        <dbReference type="EMBL" id="KAL2652203.1"/>
    </source>
</evidence>
<evidence type="ECO:0000313" key="2">
    <source>
        <dbReference type="Proteomes" id="UP001605036"/>
    </source>
</evidence>
<dbReference type="AlphaFoldDB" id="A0ABD1ZLG5"/>
<keyword evidence="2" id="KW-1185">Reference proteome</keyword>
<protein>
    <submittedName>
        <fullName evidence="1">Uncharacterized protein</fullName>
    </submittedName>
</protein>
<comment type="caution">
    <text evidence="1">The sequence shown here is derived from an EMBL/GenBank/DDBJ whole genome shotgun (WGS) entry which is preliminary data.</text>
</comment>
<dbReference type="Proteomes" id="UP001605036">
    <property type="component" value="Unassembled WGS sequence"/>
</dbReference>
<dbReference type="EMBL" id="JBHFFA010000001">
    <property type="protein sequence ID" value="KAL2652203.1"/>
    <property type="molecule type" value="Genomic_DNA"/>
</dbReference>
<organism evidence="1 2">
    <name type="scientific">Riccia fluitans</name>
    <dbReference type="NCBI Taxonomy" id="41844"/>
    <lineage>
        <taxon>Eukaryota</taxon>
        <taxon>Viridiplantae</taxon>
        <taxon>Streptophyta</taxon>
        <taxon>Embryophyta</taxon>
        <taxon>Marchantiophyta</taxon>
        <taxon>Marchantiopsida</taxon>
        <taxon>Marchantiidae</taxon>
        <taxon>Marchantiales</taxon>
        <taxon>Ricciaceae</taxon>
        <taxon>Riccia</taxon>
    </lineage>
</organism>
<accession>A0ABD1ZLG5</accession>
<proteinExistence type="predicted"/>
<sequence>MPIVTLFITLDGEEEAKQRQKTFTCSTKVGQSIGIAAGTGSMFQGLLHQEEREKDSITDSADVWASESVRNFSDFTPSVRPPEVSQEWLIIVFCFDSPRRKQSGAADYSLEPTSTVQLVSVFPYALAQLTEKQIH</sequence>
<reference evidence="1 2" key="1">
    <citation type="submission" date="2024-09" db="EMBL/GenBank/DDBJ databases">
        <title>Chromosome-scale assembly of Riccia fluitans.</title>
        <authorList>
            <person name="Paukszto L."/>
            <person name="Sawicki J."/>
            <person name="Karawczyk K."/>
            <person name="Piernik-Szablinska J."/>
            <person name="Szczecinska M."/>
            <person name="Mazdziarz M."/>
        </authorList>
    </citation>
    <scope>NUCLEOTIDE SEQUENCE [LARGE SCALE GENOMIC DNA]</scope>
    <source>
        <strain evidence="1">Rf_01</strain>
        <tissue evidence="1">Aerial parts of the thallus</tissue>
    </source>
</reference>
<gene>
    <name evidence="1" type="ORF">R1flu_020331</name>
</gene>
<name>A0ABD1ZLG5_9MARC</name>